<dbReference type="EMBL" id="AVCH01000093">
    <property type="protein sequence ID" value="KFN50506.1"/>
    <property type="molecule type" value="Genomic_DNA"/>
</dbReference>
<dbReference type="eggNOG" id="COG2982">
    <property type="taxonomic scope" value="Bacteria"/>
</dbReference>
<evidence type="ECO:0000313" key="2">
    <source>
        <dbReference type="Proteomes" id="UP000029392"/>
    </source>
</evidence>
<evidence type="ECO:0008006" key="3">
    <source>
        <dbReference type="Google" id="ProtNLM"/>
    </source>
</evidence>
<gene>
    <name evidence="1" type="ORF">N790_05105</name>
</gene>
<accession>A0A091BFK4</accession>
<evidence type="ECO:0000313" key="1">
    <source>
        <dbReference type="EMBL" id="KFN50506.1"/>
    </source>
</evidence>
<dbReference type="Proteomes" id="UP000029392">
    <property type="component" value="Unassembled WGS sequence"/>
</dbReference>
<dbReference type="PATRIC" id="fig|1384054.3.peg.907"/>
<proteinExistence type="predicted"/>
<comment type="caution">
    <text evidence="1">The sequence shown here is derived from an EMBL/GenBank/DDBJ whole genome shotgun (WGS) entry which is preliminary data.</text>
</comment>
<organism evidence="1 2">
    <name type="scientific">Arenimonas malthae CC-JY-1</name>
    <dbReference type="NCBI Taxonomy" id="1384054"/>
    <lineage>
        <taxon>Bacteria</taxon>
        <taxon>Pseudomonadati</taxon>
        <taxon>Pseudomonadota</taxon>
        <taxon>Gammaproteobacteria</taxon>
        <taxon>Lysobacterales</taxon>
        <taxon>Lysobacteraceae</taxon>
        <taxon>Arenimonas</taxon>
    </lineage>
</organism>
<sequence length="383" mass="40522">MVTAPRKRRWPVYLAVLAVALLLGAWWVNRALEPQRLAATVLASVGESQGLEISFTGTPEYALRPEPRLLLEGLVVRQPGAAAPLLTAARAEVSLPWDTVLGEGPVVVTRIELARPALDLAALDAWLATRPDTGPVEVPTLTRGLQLTAGTVQGDGWRLQSLSVDLPALSPGKPAKADVAGEFVQGDTTLLFTGPLALETAGLASPLRFEGGGKLRSGELDARWSATLDGRLDLTGASSVLDIAALEFKGESPLPELTSKGRLALGDTLALALAGQLANWPEGWPPLPEPFASTPMPLDYELAYDGATDFSTPLTLVVSREETRLDSRFSLTGLLAWLEDDGGNPLPPLQGTLSTPSLVVEGFTLEGVEVRLGEPAEDTPTEE</sequence>
<dbReference type="RefSeq" id="WP_043801548.1">
    <property type="nucleotide sequence ID" value="NZ_AVCH01000093.1"/>
</dbReference>
<dbReference type="STRING" id="1384054.N790_05105"/>
<dbReference type="OrthoDB" id="5965899at2"/>
<reference evidence="1 2" key="1">
    <citation type="submission" date="2013-09" db="EMBL/GenBank/DDBJ databases">
        <title>Genome sequencing of Arenimonas malthae.</title>
        <authorList>
            <person name="Chen F."/>
            <person name="Wang G."/>
        </authorList>
    </citation>
    <scope>NUCLEOTIDE SEQUENCE [LARGE SCALE GENOMIC DNA]</scope>
    <source>
        <strain evidence="1 2">CC-JY-1</strain>
    </source>
</reference>
<keyword evidence="2" id="KW-1185">Reference proteome</keyword>
<dbReference type="AlphaFoldDB" id="A0A091BFK4"/>
<name>A0A091BFK4_9GAMM</name>
<protein>
    <recommendedName>
        <fullName evidence="3">AsmA domain-containing protein</fullName>
    </recommendedName>
</protein>